<gene>
    <name evidence="1" type="ORF">ACFF45_01195</name>
</gene>
<dbReference type="Proteomes" id="UP001589709">
    <property type="component" value="Unassembled WGS sequence"/>
</dbReference>
<dbReference type="InterPro" id="IPR011009">
    <property type="entry name" value="Kinase-like_dom_sf"/>
</dbReference>
<evidence type="ECO:0000313" key="1">
    <source>
        <dbReference type="EMBL" id="MFB9461381.1"/>
    </source>
</evidence>
<dbReference type="EMBL" id="JBHMCY010000002">
    <property type="protein sequence ID" value="MFB9461381.1"/>
    <property type="molecule type" value="Genomic_DNA"/>
</dbReference>
<keyword evidence="2" id="KW-1185">Reference proteome</keyword>
<dbReference type="SUPFAM" id="SSF56112">
    <property type="entry name" value="Protein kinase-like (PK-like)"/>
    <property type="match status" value="1"/>
</dbReference>
<organism evidence="1 2">
    <name type="scientific">Streptomyces cinereospinus</name>
    <dbReference type="NCBI Taxonomy" id="285561"/>
    <lineage>
        <taxon>Bacteria</taxon>
        <taxon>Bacillati</taxon>
        <taxon>Actinomycetota</taxon>
        <taxon>Actinomycetes</taxon>
        <taxon>Kitasatosporales</taxon>
        <taxon>Streptomycetaceae</taxon>
        <taxon>Streptomyces</taxon>
    </lineage>
</organism>
<sequence length="450" mass="49045">MSFPQLDDEQRGEEILAVFDTAFGELLAADPAAFRVKFRKMAASAFAFYRGTACLFYHDLDKEDAGRATGGAAAGPFLDERTSRVWIHGDLHAENFGTYMDSHGRLIFNVNDFDEAYVGPFIWDLKRFAASVALIGYAKALSDEQITELVTVYAAAYRERVHALATGAKSDEVPPFTLDTAGGPLLDALRVARSLTRFGLLDSMTEIRDFERRFAPGGGSLELDAATRYKVLAAFDGYLETLPESSLARPDSYRVKDVVGRRGIGIGSAGLPSYNILLEGNSDALENDVVIYVKQAQTPAVSRHITDPAIRQYFQHEGHRTVLSQRALQAHADPWLGWTELDGAGQLVAEVSPYAVDLDWGDIDDPEEIASVVADLGRATATMHAAADDESGHSELVPFSTERAIDAALAGDEDGLAPLLVDFAHTYGARARADHQIFVDLFRNGRIPGL</sequence>
<proteinExistence type="predicted"/>
<dbReference type="InterPro" id="IPR018721">
    <property type="entry name" value="DUF2252"/>
</dbReference>
<accession>A0ABV5MTM7</accession>
<evidence type="ECO:0000313" key="2">
    <source>
        <dbReference type="Proteomes" id="UP001589709"/>
    </source>
</evidence>
<reference evidence="1 2" key="1">
    <citation type="submission" date="2024-09" db="EMBL/GenBank/DDBJ databases">
        <authorList>
            <person name="Sun Q."/>
            <person name="Mori K."/>
        </authorList>
    </citation>
    <scope>NUCLEOTIDE SEQUENCE [LARGE SCALE GENOMIC DNA]</scope>
    <source>
        <strain evidence="1 2">JCM 6917</strain>
    </source>
</reference>
<dbReference type="PANTHER" id="PTHR39441:SF1">
    <property type="entry name" value="DUF2252 DOMAIN-CONTAINING PROTEIN"/>
    <property type="match status" value="1"/>
</dbReference>
<name>A0ABV5MTM7_9ACTN</name>
<dbReference type="RefSeq" id="WP_381340634.1">
    <property type="nucleotide sequence ID" value="NZ_JBHMCY010000002.1"/>
</dbReference>
<dbReference type="PANTHER" id="PTHR39441">
    <property type="entry name" value="DUF2252 DOMAIN-CONTAINING PROTEIN"/>
    <property type="match status" value="1"/>
</dbReference>
<protein>
    <submittedName>
        <fullName evidence="1">DUF2252 domain-containing protein</fullName>
    </submittedName>
</protein>
<comment type="caution">
    <text evidence="1">The sequence shown here is derived from an EMBL/GenBank/DDBJ whole genome shotgun (WGS) entry which is preliminary data.</text>
</comment>
<dbReference type="Pfam" id="PF10009">
    <property type="entry name" value="DUF2252"/>
    <property type="match status" value="1"/>
</dbReference>